<dbReference type="Proteomes" id="UP000023785">
    <property type="component" value="Unassembled WGS sequence"/>
</dbReference>
<dbReference type="PATRIC" id="fig|1392540.3.peg.1496"/>
<dbReference type="EMBL" id="AYER01000006">
    <property type="protein sequence ID" value="ESK38727.1"/>
    <property type="molecule type" value="Genomic_DNA"/>
</dbReference>
<sequence>MPEIVPYIYDIAIEKNRGVLFISFKDLNANEFIRFRYPDHTPRTELIDWLKHQKINFSAAVLDYYNYLGELYIDVPYNPNDPTYKTLSEHLETKDGHPKIEGVYFYYLPLEKALELQKEYENYD</sequence>
<dbReference type="OrthoDB" id="6708558at2"/>
<protein>
    <submittedName>
        <fullName evidence="1">Uncharacterized protein</fullName>
    </submittedName>
</protein>
<dbReference type="AlphaFoldDB" id="V2TN25"/>
<evidence type="ECO:0000313" key="1">
    <source>
        <dbReference type="EMBL" id="ESK38727.1"/>
    </source>
</evidence>
<keyword evidence="2" id="KW-1185">Reference proteome</keyword>
<comment type="caution">
    <text evidence="1">The sequence shown here is derived from an EMBL/GenBank/DDBJ whole genome shotgun (WGS) entry which is preliminary data.</text>
</comment>
<evidence type="ECO:0000313" key="2">
    <source>
        <dbReference type="Proteomes" id="UP000023785"/>
    </source>
</evidence>
<organism evidence="1 2">
    <name type="scientific">Acinetobacter nectaris CIP 110549</name>
    <dbReference type="NCBI Taxonomy" id="1392540"/>
    <lineage>
        <taxon>Bacteria</taxon>
        <taxon>Pseudomonadati</taxon>
        <taxon>Pseudomonadota</taxon>
        <taxon>Gammaproteobacteria</taxon>
        <taxon>Moraxellales</taxon>
        <taxon>Moraxellaceae</taxon>
        <taxon>Acinetobacter</taxon>
    </lineage>
</organism>
<dbReference type="eggNOG" id="ENOG50301ZF">
    <property type="taxonomic scope" value="Bacteria"/>
</dbReference>
<dbReference type="RefSeq" id="WP_023273166.1">
    <property type="nucleotide sequence ID" value="NZ_KI530723.1"/>
</dbReference>
<dbReference type="STRING" id="1392540.P256_01546"/>
<gene>
    <name evidence="1" type="ORF">P256_01546</name>
</gene>
<accession>V2TN25</accession>
<proteinExistence type="predicted"/>
<dbReference type="HOGENOM" id="CLU_1891637_0_0_6"/>
<reference evidence="1 2" key="1">
    <citation type="submission" date="2013-10" db="EMBL/GenBank/DDBJ databases">
        <title>The Genome Sequence of Acinetobacter nectaris CIP 110549.</title>
        <authorList>
            <consortium name="The Broad Institute Genomics Platform"/>
            <consortium name="The Broad Institute Genome Sequencing Center for Infectious Disease"/>
            <person name="Cerqueira G."/>
            <person name="Feldgarden M."/>
            <person name="Courvalin P."/>
            <person name="Grillot-Courvalin C."/>
            <person name="Clermont D."/>
            <person name="Rocha E."/>
            <person name="Yoon E.-J."/>
            <person name="Nemec A."/>
            <person name="Young S.K."/>
            <person name="Zeng Q."/>
            <person name="Gargeya S."/>
            <person name="Fitzgerald M."/>
            <person name="Abouelleil A."/>
            <person name="Alvarado L."/>
            <person name="Berlin A.M."/>
            <person name="Chapman S.B."/>
            <person name="Gainer-Dewar J."/>
            <person name="Goldberg J."/>
            <person name="Gnerre S."/>
            <person name="Griggs A."/>
            <person name="Gujja S."/>
            <person name="Hansen M."/>
            <person name="Howarth C."/>
            <person name="Imamovic A."/>
            <person name="Ireland A."/>
            <person name="Larimer J."/>
            <person name="McCowan C."/>
            <person name="Murphy C."/>
            <person name="Pearson M."/>
            <person name="Poon T.W."/>
            <person name="Priest M."/>
            <person name="Roberts A."/>
            <person name="Saif S."/>
            <person name="Shea T."/>
            <person name="Sykes S."/>
            <person name="Wortman J."/>
            <person name="Nusbaum C."/>
            <person name="Birren B."/>
        </authorList>
    </citation>
    <scope>NUCLEOTIDE SEQUENCE [LARGE SCALE GENOMIC DNA]</scope>
    <source>
        <strain evidence="1 2">CIP 110549</strain>
    </source>
</reference>
<name>V2TN25_9GAMM</name>